<protein>
    <submittedName>
        <fullName evidence="2">Uncharacterized protein</fullName>
    </submittedName>
</protein>
<sequence length="319" mass="35242">MRTKSFLNATLVFLLIVWAGSLYAQEHSTHTGKILETTSGSPSIYVEPYGVPLSPGIYLTNFILLYVSNPEIAANMPAYSAALPQKVYQCLVENPEGCPYSDMAKYFSEQALEVRDSQNQNIFWPLACQTDPRWQILAPPKYRQPDQINQPLGRKKADQLARLLGINEDMVLTEEQYQCQIGTPPRDLAREIIFLCTSDLTNSKGNALVPLSSYGLSLSAQGDVRSNCAPQAPCLEFNKLILGPLEKIAIECGFWDKFVRWNDPAQTPLVELAKDGVQCQDDWKPSCIVEAACPGNVAQSNNNCAASRGLSGDCSEIKQ</sequence>
<feature type="chain" id="PRO_5010235136" evidence="1">
    <location>
        <begin position="25"/>
        <end position="319"/>
    </location>
</feature>
<keyword evidence="1" id="KW-0732">Signal</keyword>
<dbReference type="Proteomes" id="UP000183287">
    <property type="component" value="Unassembled WGS sequence"/>
</dbReference>
<feature type="signal peptide" evidence="1">
    <location>
        <begin position="1"/>
        <end position="24"/>
    </location>
</feature>
<proteinExistence type="predicted"/>
<name>A0A1I4U8X2_9PROT</name>
<keyword evidence="3" id="KW-1185">Reference proteome</keyword>
<accession>A0A1I4U8X2</accession>
<evidence type="ECO:0000256" key="1">
    <source>
        <dbReference type="SAM" id="SignalP"/>
    </source>
</evidence>
<gene>
    <name evidence="2" type="ORF">SAMN05421863_106118</name>
</gene>
<dbReference type="AlphaFoldDB" id="A0A1I4U8X2"/>
<dbReference type="EMBL" id="FOUB01000061">
    <property type="protein sequence ID" value="SFM85466.1"/>
    <property type="molecule type" value="Genomic_DNA"/>
</dbReference>
<reference evidence="3" key="1">
    <citation type="submission" date="2016-10" db="EMBL/GenBank/DDBJ databases">
        <authorList>
            <person name="Varghese N."/>
            <person name="Submissions S."/>
        </authorList>
    </citation>
    <scope>NUCLEOTIDE SEQUENCE [LARGE SCALE GENOMIC DNA]</scope>
    <source>
        <strain evidence="3">Nm44</strain>
    </source>
</reference>
<evidence type="ECO:0000313" key="3">
    <source>
        <dbReference type="Proteomes" id="UP000183287"/>
    </source>
</evidence>
<organism evidence="2 3">
    <name type="scientific">Nitrosomonas communis</name>
    <dbReference type="NCBI Taxonomy" id="44574"/>
    <lineage>
        <taxon>Bacteria</taxon>
        <taxon>Pseudomonadati</taxon>
        <taxon>Pseudomonadota</taxon>
        <taxon>Betaproteobacteria</taxon>
        <taxon>Nitrosomonadales</taxon>
        <taxon>Nitrosomonadaceae</taxon>
        <taxon>Nitrosomonas</taxon>
    </lineage>
</organism>
<evidence type="ECO:0000313" key="2">
    <source>
        <dbReference type="EMBL" id="SFM85466.1"/>
    </source>
</evidence>